<sequence length="42" mass="4794">DLFDSIPITNNITSEYIEYEVFNLSNNVINKKALSLEMSAQD</sequence>
<keyword evidence="2" id="KW-1185">Reference proteome</keyword>
<reference evidence="1" key="1">
    <citation type="submission" date="2021-06" db="EMBL/GenBank/DDBJ databases">
        <authorList>
            <person name="Kallberg Y."/>
            <person name="Tangrot J."/>
            <person name="Rosling A."/>
        </authorList>
    </citation>
    <scope>NUCLEOTIDE SEQUENCE</scope>
    <source>
        <strain evidence="1">AZ414A</strain>
    </source>
</reference>
<evidence type="ECO:0000313" key="1">
    <source>
        <dbReference type="EMBL" id="CAG8453356.1"/>
    </source>
</evidence>
<dbReference type="Proteomes" id="UP000789706">
    <property type="component" value="Unassembled WGS sequence"/>
</dbReference>
<organism evidence="1 2">
    <name type="scientific">Diversispora eburnea</name>
    <dbReference type="NCBI Taxonomy" id="1213867"/>
    <lineage>
        <taxon>Eukaryota</taxon>
        <taxon>Fungi</taxon>
        <taxon>Fungi incertae sedis</taxon>
        <taxon>Mucoromycota</taxon>
        <taxon>Glomeromycotina</taxon>
        <taxon>Glomeromycetes</taxon>
        <taxon>Diversisporales</taxon>
        <taxon>Diversisporaceae</taxon>
        <taxon>Diversispora</taxon>
    </lineage>
</organism>
<dbReference type="EMBL" id="CAJVPK010000120">
    <property type="protein sequence ID" value="CAG8453356.1"/>
    <property type="molecule type" value="Genomic_DNA"/>
</dbReference>
<name>A0A9N8VK94_9GLOM</name>
<comment type="caution">
    <text evidence="1">The sequence shown here is derived from an EMBL/GenBank/DDBJ whole genome shotgun (WGS) entry which is preliminary data.</text>
</comment>
<protein>
    <submittedName>
        <fullName evidence="1">8764_t:CDS:1</fullName>
    </submittedName>
</protein>
<evidence type="ECO:0000313" key="2">
    <source>
        <dbReference type="Proteomes" id="UP000789706"/>
    </source>
</evidence>
<feature type="non-terminal residue" evidence="1">
    <location>
        <position position="1"/>
    </location>
</feature>
<proteinExistence type="predicted"/>
<accession>A0A9N8VK94</accession>
<dbReference type="AlphaFoldDB" id="A0A9N8VK94"/>
<gene>
    <name evidence="1" type="ORF">DEBURN_LOCUS2269</name>
</gene>